<dbReference type="GO" id="GO:0000423">
    <property type="term" value="P:mitophagy"/>
    <property type="evidence" value="ECO:0007669"/>
    <property type="project" value="UniProtKB-ARBA"/>
</dbReference>
<gene>
    <name evidence="4" type="ORF">GBAR_LOCUS8397</name>
</gene>
<dbReference type="Pfam" id="PF07978">
    <property type="entry name" value="NIPSNAP"/>
    <property type="match status" value="2"/>
</dbReference>
<evidence type="ECO:0000313" key="4">
    <source>
        <dbReference type="EMBL" id="CAI8013187.1"/>
    </source>
</evidence>
<feature type="domain" description="NIPSNAP" evidence="2">
    <location>
        <begin position="189"/>
        <end position="283"/>
    </location>
</feature>
<dbReference type="PANTHER" id="PTHR21017">
    <property type="entry name" value="NIPSNAP-RELATED"/>
    <property type="match status" value="1"/>
</dbReference>
<dbReference type="InterPro" id="IPR051557">
    <property type="entry name" value="NipSnap_domain"/>
</dbReference>
<feature type="domain" description="DUF3696" evidence="3">
    <location>
        <begin position="9"/>
        <end position="56"/>
    </location>
</feature>
<dbReference type="InterPro" id="IPR011008">
    <property type="entry name" value="Dimeric_a/b-barrel"/>
</dbReference>
<dbReference type="Pfam" id="PF12476">
    <property type="entry name" value="DUF3696"/>
    <property type="match status" value="1"/>
</dbReference>
<dbReference type="Gene3D" id="3.30.70.100">
    <property type="match status" value="2"/>
</dbReference>
<dbReference type="InterPro" id="IPR022532">
    <property type="entry name" value="DUF3696"/>
</dbReference>
<dbReference type="SUPFAM" id="SSF54909">
    <property type="entry name" value="Dimeric alpha+beta barrel"/>
    <property type="match status" value="2"/>
</dbReference>
<dbReference type="GO" id="GO:0005739">
    <property type="term" value="C:mitochondrion"/>
    <property type="evidence" value="ECO:0007669"/>
    <property type="project" value="TreeGrafter"/>
</dbReference>
<sequence length="285" mass="32912">MRRIAEEQISADDTAFYFCEMNEGTSEIERLNVDDYGNITNWPQNFFGDATGDLVEKTKAEMKRKKEQVSSSSKHRRDSVIYEIRTYNLKLGQLQEYWKRFSEKLPGRQELSQLGGHWYTEVGPLNQMVAIWPYESLEQRAEIRRAAEAEPNSVWPPDTSDIIVSMVSEIYLPAPFMEPLGEKDIGPLYEMRLYTYPAEGMPQVLEAWGAAIPERVKLSPLAGCWYSEYGGVNNFIHLWAYKSFEERQRVRAETREKGVWPPKGSVRPITQESKLLLPAPFSPMQ</sequence>
<evidence type="ECO:0000259" key="3">
    <source>
        <dbReference type="Pfam" id="PF12476"/>
    </source>
</evidence>
<feature type="domain" description="NIPSNAP" evidence="2">
    <location>
        <begin position="82"/>
        <end position="176"/>
    </location>
</feature>
<dbReference type="EMBL" id="CASHTH010001243">
    <property type="protein sequence ID" value="CAI8013187.1"/>
    <property type="molecule type" value="Genomic_DNA"/>
</dbReference>
<evidence type="ECO:0000259" key="2">
    <source>
        <dbReference type="Pfam" id="PF07978"/>
    </source>
</evidence>
<dbReference type="InterPro" id="IPR012577">
    <property type="entry name" value="NIPSNAP"/>
</dbReference>
<protein>
    <submittedName>
        <fullName evidence="4">Protein NipSnap homolog</fullName>
    </submittedName>
</protein>
<organism evidence="4 5">
    <name type="scientific">Geodia barretti</name>
    <name type="common">Barrett's horny sponge</name>
    <dbReference type="NCBI Taxonomy" id="519541"/>
    <lineage>
        <taxon>Eukaryota</taxon>
        <taxon>Metazoa</taxon>
        <taxon>Porifera</taxon>
        <taxon>Demospongiae</taxon>
        <taxon>Heteroscleromorpha</taxon>
        <taxon>Tetractinellida</taxon>
        <taxon>Astrophorina</taxon>
        <taxon>Geodiidae</taxon>
        <taxon>Geodia</taxon>
    </lineage>
</organism>
<dbReference type="AlphaFoldDB" id="A0AA35RN92"/>
<comment type="similarity">
    <text evidence="1">Belongs to the NipSnap family.</text>
</comment>
<evidence type="ECO:0000313" key="5">
    <source>
        <dbReference type="Proteomes" id="UP001174909"/>
    </source>
</evidence>
<keyword evidence="5" id="KW-1185">Reference proteome</keyword>
<proteinExistence type="inferred from homology"/>
<dbReference type="PANTHER" id="PTHR21017:SF17">
    <property type="entry name" value="PROTEIN NIPSNAP"/>
    <property type="match status" value="1"/>
</dbReference>
<accession>A0AA35RN92</accession>
<name>A0AA35RN92_GEOBA</name>
<evidence type="ECO:0000256" key="1">
    <source>
        <dbReference type="ARBA" id="ARBA00005291"/>
    </source>
</evidence>
<comment type="caution">
    <text evidence="4">The sequence shown here is derived from an EMBL/GenBank/DDBJ whole genome shotgun (WGS) entry which is preliminary data.</text>
</comment>
<dbReference type="Proteomes" id="UP001174909">
    <property type="component" value="Unassembled WGS sequence"/>
</dbReference>
<reference evidence="4" key="1">
    <citation type="submission" date="2023-03" db="EMBL/GenBank/DDBJ databases">
        <authorList>
            <person name="Steffen K."/>
            <person name="Cardenas P."/>
        </authorList>
    </citation>
    <scope>NUCLEOTIDE SEQUENCE</scope>
</reference>